<comment type="caution">
    <text evidence="1">The sequence shown here is derived from an EMBL/GenBank/DDBJ whole genome shotgun (WGS) entry which is preliminary data.</text>
</comment>
<organism evidence="1 2">
    <name type="scientific">Oceanirhabdus seepicola</name>
    <dbReference type="NCBI Taxonomy" id="2828781"/>
    <lineage>
        <taxon>Bacteria</taxon>
        <taxon>Bacillati</taxon>
        <taxon>Bacillota</taxon>
        <taxon>Clostridia</taxon>
        <taxon>Eubacteriales</taxon>
        <taxon>Clostridiaceae</taxon>
        <taxon>Oceanirhabdus</taxon>
    </lineage>
</organism>
<dbReference type="RefSeq" id="WP_250857738.1">
    <property type="nucleotide sequence ID" value="NZ_JAGSOJ010000001.1"/>
</dbReference>
<sequence length="45" mass="5240">MHQDKKLEKNSCINIIGTKVDIKNVNDMLMRVDKENIDIIDIIVE</sequence>
<reference evidence="1" key="2">
    <citation type="submission" date="2021-04" db="EMBL/GenBank/DDBJ databases">
        <authorList>
            <person name="Dong X."/>
        </authorList>
    </citation>
    <scope>NUCLEOTIDE SEQUENCE</scope>
    <source>
        <strain evidence="1">ZWT</strain>
    </source>
</reference>
<keyword evidence="2" id="KW-1185">Reference proteome</keyword>
<reference evidence="1" key="1">
    <citation type="journal article" date="2021" name="mSystems">
        <title>Bacteria and Archaea Synergistically Convert Glycine Betaine to Biogenic Methane in the Formosa Cold Seep of the South China Sea.</title>
        <authorList>
            <person name="Li L."/>
            <person name="Zhang W."/>
            <person name="Zhang S."/>
            <person name="Song L."/>
            <person name="Sun Q."/>
            <person name="Zhang H."/>
            <person name="Xiang H."/>
            <person name="Dong X."/>
        </authorList>
    </citation>
    <scope>NUCLEOTIDE SEQUENCE</scope>
    <source>
        <strain evidence="1">ZWT</strain>
    </source>
</reference>
<accession>A0A9J6P0C4</accession>
<evidence type="ECO:0000313" key="1">
    <source>
        <dbReference type="EMBL" id="MCM1988872.1"/>
    </source>
</evidence>
<dbReference type="AlphaFoldDB" id="A0A9J6P0C4"/>
<dbReference type="Proteomes" id="UP001056429">
    <property type="component" value="Unassembled WGS sequence"/>
</dbReference>
<protein>
    <submittedName>
        <fullName evidence="1">Uncharacterized protein</fullName>
    </submittedName>
</protein>
<dbReference type="EMBL" id="JAGSOJ010000001">
    <property type="protein sequence ID" value="MCM1988872.1"/>
    <property type="molecule type" value="Genomic_DNA"/>
</dbReference>
<gene>
    <name evidence="1" type="ORF">KDK92_03895</name>
</gene>
<proteinExistence type="predicted"/>
<name>A0A9J6P0C4_9CLOT</name>
<evidence type="ECO:0000313" key="2">
    <source>
        <dbReference type="Proteomes" id="UP001056429"/>
    </source>
</evidence>